<organism evidence="8 9">
    <name type="scientific">Eleusine coracana subsp. coracana</name>
    <dbReference type="NCBI Taxonomy" id="191504"/>
    <lineage>
        <taxon>Eukaryota</taxon>
        <taxon>Viridiplantae</taxon>
        <taxon>Streptophyta</taxon>
        <taxon>Embryophyta</taxon>
        <taxon>Tracheophyta</taxon>
        <taxon>Spermatophyta</taxon>
        <taxon>Magnoliopsida</taxon>
        <taxon>Liliopsida</taxon>
        <taxon>Poales</taxon>
        <taxon>Poaceae</taxon>
        <taxon>PACMAD clade</taxon>
        <taxon>Chloridoideae</taxon>
        <taxon>Cynodonteae</taxon>
        <taxon>Eleusininae</taxon>
        <taxon>Eleusine</taxon>
    </lineage>
</organism>
<dbReference type="GO" id="GO:0043531">
    <property type="term" value="F:ADP binding"/>
    <property type="evidence" value="ECO:0007669"/>
    <property type="project" value="InterPro"/>
</dbReference>
<keyword evidence="4" id="KW-0547">Nucleotide-binding</keyword>
<reference evidence="8" key="2">
    <citation type="submission" date="2021-12" db="EMBL/GenBank/DDBJ databases">
        <title>Resequencing data analysis of finger millet.</title>
        <authorList>
            <person name="Hatakeyama M."/>
            <person name="Aluri S."/>
            <person name="Balachadran M.T."/>
            <person name="Sivarajan S.R."/>
            <person name="Poveda L."/>
            <person name="Shimizu-Inatsugi R."/>
            <person name="Schlapbach R."/>
            <person name="Sreeman S.M."/>
            <person name="Shimizu K.K."/>
        </authorList>
    </citation>
    <scope>NUCLEOTIDE SEQUENCE</scope>
</reference>
<evidence type="ECO:0000256" key="2">
    <source>
        <dbReference type="ARBA" id="ARBA00022614"/>
    </source>
</evidence>
<evidence type="ECO:0000256" key="5">
    <source>
        <dbReference type="ARBA" id="ARBA00022821"/>
    </source>
</evidence>
<dbReference type="PANTHER" id="PTHR19338">
    <property type="entry name" value="TRANSLOCASE OF INNER MITOCHONDRIAL MEMBRANE 13 HOMOLOG"/>
    <property type="match status" value="1"/>
</dbReference>
<dbReference type="Gene3D" id="1.10.10.10">
    <property type="entry name" value="Winged helix-like DNA-binding domain superfamily/Winged helix DNA-binding domain"/>
    <property type="match status" value="1"/>
</dbReference>
<comment type="caution">
    <text evidence="8">The sequence shown here is derived from an EMBL/GenBank/DDBJ whole genome shotgun (WGS) entry which is preliminary data.</text>
</comment>
<feature type="domain" description="Disease resistance N-terminal" evidence="7">
    <location>
        <begin position="7"/>
        <end position="96"/>
    </location>
</feature>
<evidence type="ECO:0000313" key="8">
    <source>
        <dbReference type="EMBL" id="GJN25201.1"/>
    </source>
</evidence>
<dbReference type="InterPro" id="IPR041118">
    <property type="entry name" value="Rx_N"/>
</dbReference>
<evidence type="ECO:0008006" key="10">
    <source>
        <dbReference type="Google" id="ProtNLM"/>
    </source>
</evidence>
<evidence type="ECO:0000256" key="4">
    <source>
        <dbReference type="ARBA" id="ARBA00022741"/>
    </source>
</evidence>
<keyword evidence="9" id="KW-1185">Reference proteome</keyword>
<keyword evidence="2" id="KW-0433">Leucine-rich repeat</keyword>
<dbReference type="PANTHER" id="PTHR19338:SF75">
    <property type="entry name" value="OS08G0170100 PROTEIN"/>
    <property type="match status" value="1"/>
</dbReference>
<dbReference type="CDD" id="cd14798">
    <property type="entry name" value="RX-CC_like"/>
    <property type="match status" value="1"/>
</dbReference>
<dbReference type="AlphaFoldDB" id="A0AAV5ESY7"/>
<proteinExistence type="inferred from homology"/>
<gene>
    <name evidence="8" type="primary">gb12999</name>
    <name evidence="8" type="ORF">PR202_gb12999</name>
</gene>
<dbReference type="InterPro" id="IPR036388">
    <property type="entry name" value="WH-like_DNA-bd_sf"/>
</dbReference>
<sequence length="419" mass="47513">MDLVTGALGSVIPKLALLLKEEYDLQTGVRKKITRLSRDLESMHAFALLRKVPPEQLDDEVKLWSRDVRELSYDVEDMLDTFLVRVEARDPNRLKRAAKKITKMFSKSKARHQIGGMINIINEQADVVAERHRRYRAEDTMTKPATTSTVDPRLEAMYKEVTQLVGIEKPSGDLISMLSLSSPQGNDGSKMKMKMVSVVGTGGLGKTTLAKAVYDKLKVDFQCTAFVPVGRDTDLKKVFIDLLIELNKGKYMDPKYTLLLDPDQLVTELREFLEHKRYASLAKQFTLMGNQQVSDTERILSLSYYDLPAHLKTCLLYLCAFPEDYVIDKSKEENFVIISGNSEGTSSSSYRVHRLAHQNRLLEQISPYTENHLRTFIAVSCDVTAMGFTLGSFKLLRVLALEDCSDVNLEHVENLLHLR</sequence>
<keyword evidence="3" id="KW-0677">Repeat</keyword>
<dbReference type="GO" id="GO:0006952">
    <property type="term" value="P:defense response"/>
    <property type="evidence" value="ECO:0007669"/>
    <property type="project" value="UniProtKB-KW"/>
</dbReference>
<evidence type="ECO:0000313" key="9">
    <source>
        <dbReference type="Proteomes" id="UP001054889"/>
    </source>
</evidence>
<dbReference type="SUPFAM" id="SSF52540">
    <property type="entry name" value="P-loop containing nucleoside triphosphate hydrolases"/>
    <property type="match status" value="1"/>
</dbReference>
<dbReference type="Gene3D" id="3.40.50.300">
    <property type="entry name" value="P-loop containing nucleotide triphosphate hydrolases"/>
    <property type="match status" value="1"/>
</dbReference>
<dbReference type="InterPro" id="IPR002182">
    <property type="entry name" value="NB-ARC"/>
</dbReference>
<comment type="similarity">
    <text evidence="1">Belongs to the disease resistance NB-LRR family.</text>
</comment>
<evidence type="ECO:0000256" key="3">
    <source>
        <dbReference type="ARBA" id="ARBA00022737"/>
    </source>
</evidence>
<name>A0AAV5ESY7_ELECO</name>
<dbReference type="InterPro" id="IPR027417">
    <property type="entry name" value="P-loop_NTPase"/>
</dbReference>
<reference evidence="8" key="1">
    <citation type="journal article" date="2018" name="DNA Res.">
        <title>Multiple hybrid de novo genome assembly of finger millet, an orphan allotetraploid crop.</title>
        <authorList>
            <person name="Hatakeyama M."/>
            <person name="Aluri S."/>
            <person name="Balachadran M.T."/>
            <person name="Sivarajan S.R."/>
            <person name="Patrignani A."/>
            <person name="Gruter S."/>
            <person name="Poveda L."/>
            <person name="Shimizu-Inatsugi R."/>
            <person name="Baeten J."/>
            <person name="Francoijs K.J."/>
            <person name="Nataraja K.N."/>
            <person name="Reddy Y.A.N."/>
            <person name="Phadnis S."/>
            <person name="Ravikumar R.L."/>
            <person name="Schlapbach R."/>
            <person name="Sreeman S.M."/>
            <person name="Shimizu K.K."/>
        </authorList>
    </citation>
    <scope>NUCLEOTIDE SEQUENCE</scope>
</reference>
<dbReference type="Proteomes" id="UP001054889">
    <property type="component" value="Unassembled WGS sequence"/>
</dbReference>
<keyword evidence="5" id="KW-0611">Plant defense</keyword>
<dbReference type="InterPro" id="IPR038005">
    <property type="entry name" value="RX-like_CC"/>
</dbReference>
<dbReference type="EMBL" id="BQKI01000078">
    <property type="protein sequence ID" value="GJN25201.1"/>
    <property type="molecule type" value="Genomic_DNA"/>
</dbReference>
<dbReference type="Pfam" id="PF18052">
    <property type="entry name" value="Rx_N"/>
    <property type="match status" value="1"/>
</dbReference>
<protein>
    <recommendedName>
        <fullName evidence="10">Rx N-terminal domain-containing protein</fullName>
    </recommendedName>
</protein>
<dbReference type="Gene3D" id="1.20.5.4130">
    <property type="match status" value="1"/>
</dbReference>
<evidence type="ECO:0000259" key="6">
    <source>
        <dbReference type="Pfam" id="PF00931"/>
    </source>
</evidence>
<dbReference type="Pfam" id="PF00931">
    <property type="entry name" value="NB-ARC"/>
    <property type="match status" value="1"/>
</dbReference>
<feature type="domain" description="NB-ARC" evidence="6">
    <location>
        <begin position="192"/>
        <end position="278"/>
    </location>
</feature>
<evidence type="ECO:0000256" key="1">
    <source>
        <dbReference type="ARBA" id="ARBA00008894"/>
    </source>
</evidence>
<accession>A0AAV5ESY7</accession>
<evidence type="ECO:0000259" key="7">
    <source>
        <dbReference type="Pfam" id="PF18052"/>
    </source>
</evidence>